<evidence type="ECO:0000259" key="2">
    <source>
        <dbReference type="Pfam" id="PF01434"/>
    </source>
</evidence>
<evidence type="ECO:0000256" key="1">
    <source>
        <dbReference type="ARBA" id="ARBA00010550"/>
    </source>
</evidence>
<dbReference type="Gene3D" id="1.10.8.60">
    <property type="match status" value="1"/>
</dbReference>
<dbReference type="InterPro" id="IPR037219">
    <property type="entry name" value="Peptidase_M41-like"/>
</dbReference>
<evidence type="ECO:0000313" key="5">
    <source>
        <dbReference type="Proteomes" id="UP001642360"/>
    </source>
</evidence>
<feature type="non-terminal residue" evidence="4">
    <location>
        <position position="1"/>
    </location>
</feature>
<dbReference type="InterPro" id="IPR041569">
    <property type="entry name" value="AAA_lid_3"/>
</dbReference>
<comment type="similarity">
    <text evidence="1">In the N-terminal section; belongs to the AAA ATPase family.</text>
</comment>
<dbReference type="AlphaFoldDB" id="A0ABC8T0A5"/>
<gene>
    <name evidence="4" type="ORF">ILEXP_LOCUS30323</name>
</gene>
<dbReference type="Pfam" id="PF17862">
    <property type="entry name" value="AAA_lid_3"/>
    <property type="match status" value="1"/>
</dbReference>
<dbReference type="Pfam" id="PF01434">
    <property type="entry name" value="Peptidase_M41"/>
    <property type="match status" value="1"/>
</dbReference>
<keyword evidence="5" id="KW-1185">Reference proteome</keyword>
<dbReference type="PANTHER" id="PTHR23076">
    <property type="entry name" value="METALLOPROTEASE M41 FTSH"/>
    <property type="match status" value="1"/>
</dbReference>
<dbReference type="InterPro" id="IPR000642">
    <property type="entry name" value="Peptidase_M41"/>
</dbReference>
<organism evidence="4 5">
    <name type="scientific">Ilex paraguariensis</name>
    <name type="common">yerba mate</name>
    <dbReference type="NCBI Taxonomy" id="185542"/>
    <lineage>
        <taxon>Eukaryota</taxon>
        <taxon>Viridiplantae</taxon>
        <taxon>Streptophyta</taxon>
        <taxon>Embryophyta</taxon>
        <taxon>Tracheophyta</taxon>
        <taxon>Spermatophyta</taxon>
        <taxon>Magnoliopsida</taxon>
        <taxon>eudicotyledons</taxon>
        <taxon>Gunneridae</taxon>
        <taxon>Pentapetalae</taxon>
        <taxon>asterids</taxon>
        <taxon>campanulids</taxon>
        <taxon>Aquifoliales</taxon>
        <taxon>Aquifoliaceae</taxon>
        <taxon>Ilex</taxon>
    </lineage>
</organism>
<evidence type="ECO:0000259" key="3">
    <source>
        <dbReference type="Pfam" id="PF17862"/>
    </source>
</evidence>
<dbReference type="FunFam" id="1.20.58.760:FF:000012">
    <property type="entry name" value="probable inactive ATP-dependent zinc metalloprotease FTSHI 2, chloroplastic"/>
    <property type="match status" value="1"/>
</dbReference>
<dbReference type="EMBL" id="CAUOFW020003691">
    <property type="protein sequence ID" value="CAK9161520.1"/>
    <property type="molecule type" value="Genomic_DNA"/>
</dbReference>
<protein>
    <submittedName>
        <fullName evidence="4">Uncharacterized protein</fullName>
    </submittedName>
</protein>
<dbReference type="Gene3D" id="1.20.58.760">
    <property type="entry name" value="Peptidase M41"/>
    <property type="match status" value="1"/>
</dbReference>
<accession>A0ABC8T0A5</accession>
<dbReference type="SUPFAM" id="SSF140990">
    <property type="entry name" value="FtsH protease domain-like"/>
    <property type="match status" value="1"/>
</dbReference>
<feature type="domain" description="Peptidase M41" evidence="2">
    <location>
        <begin position="73"/>
        <end position="243"/>
    </location>
</feature>
<dbReference type="Proteomes" id="UP001642360">
    <property type="component" value="Unassembled WGS sequence"/>
</dbReference>
<sequence length="286" mass="32351">VHARKKPMAEDVDYMAVASMTDGMVGAELANIIEVAAINMMRDGRTEITTDDLLQAAQIEERGMLDRKERSPEMWKQVAINEAAMAVVAVNFPDLRNIEFVTIAPRAGRELGYVRMKMDHTKFKEGMLSRQSLLDHITVQLAPRAADEIWYGEGQLSTMWAETADNARSAARAFVLGGLSEKHYGLNNFWVADRINEIDLEALRILNMCYARTKEILLQNRKLMDSVVDALVKKKSLSKQEFFNLVELHGSLKPIPPSIVDIRVDKRLQFQKMMKNQNKAALTESV</sequence>
<proteinExistence type="inferred from homology"/>
<reference evidence="4 5" key="1">
    <citation type="submission" date="2024-02" db="EMBL/GenBank/DDBJ databases">
        <authorList>
            <person name="Vignale AGUSTIN F."/>
            <person name="Sosa J E."/>
            <person name="Modenutti C."/>
        </authorList>
    </citation>
    <scope>NUCLEOTIDE SEQUENCE [LARGE SCALE GENOMIC DNA]</scope>
</reference>
<feature type="domain" description="AAA ATPase AAA+ lid" evidence="3">
    <location>
        <begin position="11"/>
        <end position="54"/>
    </location>
</feature>
<evidence type="ECO:0000313" key="4">
    <source>
        <dbReference type="EMBL" id="CAK9161520.1"/>
    </source>
</evidence>
<dbReference type="PANTHER" id="PTHR23076:SF56">
    <property type="entry name" value="INACTIVE ATP-DEPENDENT ZINC METALLOPROTEASE FTSHI 2, CHLOROPLASTIC-RELATED"/>
    <property type="match status" value="1"/>
</dbReference>
<name>A0ABC8T0A5_9AQUA</name>
<comment type="caution">
    <text evidence="4">The sequence shown here is derived from an EMBL/GenBank/DDBJ whole genome shotgun (WGS) entry which is preliminary data.</text>
</comment>